<protein>
    <submittedName>
        <fullName evidence="1">Uncharacterized protein</fullName>
    </submittedName>
</protein>
<gene>
    <name evidence="1" type="ORF">EBV32_05655</name>
</gene>
<evidence type="ECO:0000313" key="1">
    <source>
        <dbReference type="EMBL" id="NBN88552.1"/>
    </source>
</evidence>
<dbReference type="AlphaFoldDB" id="A0A964V1L1"/>
<dbReference type="Proteomes" id="UP000713222">
    <property type="component" value="Unassembled WGS sequence"/>
</dbReference>
<organism evidence="1 2">
    <name type="scientific">Candidatus Fonsibacter lacus</name>
    <dbReference type="NCBI Taxonomy" id="2576439"/>
    <lineage>
        <taxon>Bacteria</taxon>
        <taxon>Pseudomonadati</taxon>
        <taxon>Pseudomonadota</taxon>
        <taxon>Alphaproteobacteria</taxon>
        <taxon>Candidatus Pelagibacterales</taxon>
        <taxon>Candidatus Pelagibacterales incertae sedis</taxon>
        <taxon>Candidatus Fonsibacter</taxon>
    </lineage>
</organism>
<proteinExistence type="predicted"/>
<accession>A0A964V1L1</accession>
<evidence type="ECO:0000313" key="2">
    <source>
        <dbReference type="Proteomes" id="UP000713222"/>
    </source>
</evidence>
<reference evidence="1" key="1">
    <citation type="submission" date="2018-10" db="EMBL/GenBank/DDBJ databases">
        <title>Iterative Subtractive Binning of Freshwater Chronoseries Metagenomes Recovers Nearly Complete Genomes from over Four Hundred Novel Species.</title>
        <authorList>
            <person name="Rodriguez-R L.M."/>
            <person name="Tsementzi D."/>
            <person name="Luo C."/>
            <person name="Konstantinidis K.T."/>
        </authorList>
    </citation>
    <scope>NUCLEOTIDE SEQUENCE</scope>
    <source>
        <strain evidence="1">WB7_6_001</strain>
    </source>
</reference>
<name>A0A964V1L1_9PROT</name>
<dbReference type="EMBL" id="RGET01000164">
    <property type="protein sequence ID" value="NBN88552.1"/>
    <property type="molecule type" value="Genomic_DNA"/>
</dbReference>
<comment type="caution">
    <text evidence="1">The sequence shown here is derived from an EMBL/GenBank/DDBJ whole genome shotgun (WGS) entry which is preliminary data.</text>
</comment>
<sequence length="126" mass="15188">MKQNTQQQIKKFIDQEEFYEMIGEQVNKWLDNPSNHYKIEKAKKEGWFGSLHSNRDHKGLLGYLRINFGKQIKILKNLDNYLPVYDSRFYHFFAGDWFKNEVLRNGNITQEFVLDKHIQIFNNLTT</sequence>